<gene>
    <name evidence="5" type="ORF">THRCLA_05133</name>
</gene>
<feature type="signal peptide" evidence="2">
    <location>
        <begin position="1"/>
        <end position="19"/>
    </location>
</feature>
<dbReference type="InterPro" id="IPR055313">
    <property type="entry name" value="Temptin-like"/>
</dbReference>
<dbReference type="EMBL" id="JNBS01001122">
    <property type="protein sequence ID" value="OQS02486.1"/>
    <property type="molecule type" value="Genomic_DNA"/>
</dbReference>
<evidence type="ECO:0000256" key="1">
    <source>
        <dbReference type="SAM" id="MobiDB-lite"/>
    </source>
</evidence>
<evidence type="ECO:0000313" key="5">
    <source>
        <dbReference type="EMBL" id="OQS02486.1"/>
    </source>
</evidence>
<dbReference type="PANTHER" id="PTHR34737">
    <property type="entry name" value="EF-HAND DOMAIN-CONTAINING PROTEIN"/>
    <property type="match status" value="1"/>
</dbReference>
<dbReference type="PANTHER" id="PTHR34737:SF2">
    <property type="entry name" value="EF-HAND DOMAIN-CONTAINING PROTEIN"/>
    <property type="match status" value="1"/>
</dbReference>
<dbReference type="OrthoDB" id="129121at2759"/>
<evidence type="ECO:0000313" key="6">
    <source>
        <dbReference type="Proteomes" id="UP000243217"/>
    </source>
</evidence>
<evidence type="ECO:0000259" key="3">
    <source>
        <dbReference type="Pfam" id="PF24784"/>
    </source>
</evidence>
<dbReference type="STRING" id="74557.A0A0A7CLW5"/>
<dbReference type="Proteomes" id="UP000243217">
    <property type="component" value="Unassembled WGS sequence"/>
</dbReference>
<feature type="chain" id="PRO_5002027267" evidence="2">
    <location>
        <begin position="20"/>
        <end position="192"/>
    </location>
</feature>
<dbReference type="InterPro" id="IPR057626">
    <property type="entry name" value="S-S_Temptin"/>
</dbReference>
<dbReference type="AlphaFoldDB" id="A0A0A7CLW5"/>
<organism evidence="4">
    <name type="scientific">Thraustotheca clavata</name>
    <dbReference type="NCBI Taxonomy" id="74557"/>
    <lineage>
        <taxon>Eukaryota</taxon>
        <taxon>Sar</taxon>
        <taxon>Stramenopiles</taxon>
        <taxon>Oomycota</taxon>
        <taxon>Saprolegniomycetes</taxon>
        <taxon>Saprolegniales</taxon>
        <taxon>Achlyaceae</taxon>
        <taxon>Thraustotheca</taxon>
    </lineage>
</organism>
<accession>A0A0A7CLW5</accession>
<keyword evidence="2" id="KW-0732">Signal</keyword>
<reference evidence="4 6" key="1">
    <citation type="journal article" date="2014" name="Genome Biol. Evol.">
        <title>The secreted proteins of Achlya hypogyna and Thraustotheca clavata identify the ancestral oomycete secretome and reveal gene acquisitions by horizontal gene transfer.</title>
        <authorList>
            <person name="Misner I."/>
            <person name="Blouin N."/>
            <person name="Leonard G."/>
            <person name="Richards T.A."/>
            <person name="Lane C.E."/>
        </authorList>
    </citation>
    <scope>NUCLEOTIDE SEQUENCE</scope>
    <source>
        <strain evidence="4 6">ATCC 34112</strain>
    </source>
</reference>
<feature type="compositionally biased region" description="Low complexity" evidence="1">
    <location>
        <begin position="124"/>
        <end position="170"/>
    </location>
</feature>
<protein>
    <submittedName>
        <fullName evidence="4">Secreted protein</fullName>
    </submittedName>
</protein>
<proteinExistence type="predicted"/>
<evidence type="ECO:0000313" key="4">
    <source>
        <dbReference type="EMBL" id="AIG55551.1"/>
    </source>
</evidence>
<feature type="region of interest" description="Disordered" evidence="1">
    <location>
        <begin position="123"/>
        <end position="170"/>
    </location>
</feature>
<dbReference type="EMBL" id="KM038090">
    <property type="protein sequence ID" value="AIG55551.1"/>
    <property type="molecule type" value="Genomic_DNA"/>
</dbReference>
<sequence length="192" mass="18850">MRSIVVAAAVCFMMPSAHGYGKFAALVPNGKNVPNVPAIGHVDPSGGGDRNAFGKDFASNGMTWTTALCKLDSDGDGATNGEELGDPCCTWKSGATLALSITPTSPGTKNTFTAAQLSALKCQTGSSNSSTNSTTGSPSITTVPSTGSKSSPSTDVTSSPSSTTAAPKAASSASSAVVSAAVVTLGAALALQ</sequence>
<evidence type="ECO:0000256" key="2">
    <source>
        <dbReference type="SAM" id="SignalP"/>
    </source>
</evidence>
<feature type="domain" description="Temptin Cys/Cys disulfide" evidence="3">
    <location>
        <begin position="18"/>
        <end position="107"/>
    </location>
</feature>
<name>A0A0A7CLW5_9STRA</name>
<dbReference type="Pfam" id="PF24784">
    <property type="entry name" value="Temptin_C"/>
    <property type="match status" value="1"/>
</dbReference>
<keyword evidence="6" id="KW-1185">Reference proteome</keyword>